<dbReference type="PANTHER" id="PTHR45786">
    <property type="entry name" value="DNA BINDING PROTEIN-LIKE"/>
    <property type="match status" value="1"/>
</dbReference>
<dbReference type="Proteomes" id="UP000249390">
    <property type="component" value="Unassembled WGS sequence"/>
</dbReference>
<feature type="region of interest" description="Disordered" evidence="1">
    <location>
        <begin position="1"/>
        <end position="26"/>
    </location>
</feature>
<keyword evidence="3" id="KW-1185">Reference proteome</keyword>
<gene>
    <name evidence="2" type="ORF">DM860_007111</name>
</gene>
<reference evidence="2 3" key="1">
    <citation type="submission" date="2018-06" db="EMBL/GenBank/DDBJ databases">
        <title>The Genome of Cuscuta australis (Dodder) Provides Insight into the Evolution of Plant Parasitism.</title>
        <authorList>
            <person name="Liu H."/>
        </authorList>
    </citation>
    <scope>NUCLEOTIDE SEQUENCE [LARGE SCALE GENOMIC DNA]</scope>
    <source>
        <strain evidence="3">cv. Yunnan</strain>
        <tissue evidence="2">Vines</tissue>
    </source>
</reference>
<evidence type="ECO:0000256" key="1">
    <source>
        <dbReference type="SAM" id="MobiDB-lite"/>
    </source>
</evidence>
<evidence type="ECO:0000313" key="3">
    <source>
        <dbReference type="Proteomes" id="UP000249390"/>
    </source>
</evidence>
<evidence type="ECO:0000313" key="2">
    <source>
        <dbReference type="EMBL" id="RAL53439.1"/>
    </source>
</evidence>
<comment type="caution">
    <text evidence="2">The sequence shown here is derived from an EMBL/GenBank/DDBJ whole genome shotgun (WGS) entry which is preliminary data.</text>
</comment>
<dbReference type="PANTHER" id="PTHR45786:SF66">
    <property type="entry name" value="HOOK MOTIF PROTEIN, PUTATIVE-RELATED"/>
    <property type="match status" value="1"/>
</dbReference>
<proteinExistence type="predicted"/>
<dbReference type="AlphaFoldDB" id="A0A328EA06"/>
<name>A0A328EA06_9ASTE</name>
<protein>
    <submittedName>
        <fullName evidence="2">Uncharacterized protein</fullName>
    </submittedName>
</protein>
<accession>A0A328EA06</accession>
<sequence length="120" mass="13742">MHLSVFPKAPSNNTRGNETKTALKGHARQTEIQLLLCVRERQTVVKDLPSKKSSIQCSGSRDFHHDIVRDLQDLLNEHNSLAKSFRMASEHITDRDGKHSNVRLKLVGRRQNDARTYRAK</sequence>
<organism evidence="2 3">
    <name type="scientific">Cuscuta australis</name>
    <dbReference type="NCBI Taxonomy" id="267555"/>
    <lineage>
        <taxon>Eukaryota</taxon>
        <taxon>Viridiplantae</taxon>
        <taxon>Streptophyta</taxon>
        <taxon>Embryophyta</taxon>
        <taxon>Tracheophyta</taxon>
        <taxon>Spermatophyta</taxon>
        <taxon>Magnoliopsida</taxon>
        <taxon>eudicotyledons</taxon>
        <taxon>Gunneridae</taxon>
        <taxon>Pentapetalae</taxon>
        <taxon>asterids</taxon>
        <taxon>lamiids</taxon>
        <taxon>Solanales</taxon>
        <taxon>Convolvulaceae</taxon>
        <taxon>Cuscuteae</taxon>
        <taxon>Cuscuta</taxon>
        <taxon>Cuscuta subgen. Grammica</taxon>
        <taxon>Cuscuta sect. Cleistogrammica</taxon>
    </lineage>
</organism>
<dbReference type="EMBL" id="NQVE01000027">
    <property type="protein sequence ID" value="RAL53439.1"/>
    <property type="molecule type" value="Genomic_DNA"/>
</dbReference>
<feature type="compositionally biased region" description="Polar residues" evidence="1">
    <location>
        <begin position="10"/>
        <end position="20"/>
    </location>
</feature>